<feature type="transmembrane region" description="Helical" evidence="1">
    <location>
        <begin position="27"/>
        <end position="50"/>
    </location>
</feature>
<evidence type="ECO:0000256" key="1">
    <source>
        <dbReference type="SAM" id="Phobius"/>
    </source>
</evidence>
<reference evidence="2 3" key="1">
    <citation type="journal article" date="2017" name="BMC Genomics">
        <title>Comparative genomic and phylogenomic analyses of the Bifidobacteriaceae family.</title>
        <authorList>
            <person name="Lugli G.A."/>
            <person name="Milani C."/>
            <person name="Turroni F."/>
            <person name="Duranti S."/>
            <person name="Mancabelli L."/>
            <person name="Mangifesta M."/>
            <person name="Ferrario C."/>
            <person name="Modesto M."/>
            <person name="Mattarelli P."/>
            <person name="Jiri K."/>
            <person name="van Sinderen D."/>
            <person name="Ventura M."/>
        </authorList>
    </citation>
    <scope>NUCLEOTIDE SEQUENCE [LARGE SCALE GENOMIC DNA]</scope>
    <source>
        <strain evidence="2 3">DSM 24744</strain>
    </source>
</reference>
<name>A0A261EXU7_9BIFI</name>
<dbReference type="AlphaFoldDB" id="A0A261EXU7"/>
<comment type="caution">
    <text evidence="2">The sequence shown here is derived from an EMBL/GenBank/DDBJ whole genome shotgun (WGS) entry which is preliminary data.</text>
</comment>
<gene>
    <name evidence="2" type="ORF">PSSU_0889</name>
</gene>
<evidence type="ECO:0000313" key="2">
    <source>
        <dbReference type="EMBL" id="OZG51682.1"/>
    </source>
</evidence>
<keyword evidence="1" id="KW-0812">Transmembrane</keyword>
<dbReference type="PROSITE" id="PS51257">
    <property type="entry name" value="PROKAR_LIPOPROTEIN"/>
    <property type="match status" value="1"/>
</dbReference>
<organism evidence="2 3">
    <name type="scientific">Pseudoscardovia suis</name>
    <dbReference type="NCBI Taxonomy" id="987063"/>
    <lineage>
        <taxon>Bacteria</taxon>
        <taxon>Bacillati</taxon>
        <taxon>Actinomycetota</taxon>
        <taxon>Actinomycetes</taxon>
        <taxon>Bifidobacteriales</taxon>
        <taxon>Bifidobacteriaceae</taxon>
        <taxon>Pseudoscardovia</taxon>
    </lineage>
</organism>
<evidence type="ECO:0000313" key="3">
    <source>
        <dbReference type="Proteomes" id="UP000216454"/>
    </source>
</evidence>
<accession>A0A261EXU7</accession>
<protein>
    <recommendedName>
        <fullName evidence="4">Transmembrane protein</fullName>
    </recommendedName>
</protein>
<proteinExistence type="predicted"/>
<sequence>MFRRMDGFDALDEREACAGRRAGSSPVPFVCACFVVAFLIAPCCLVWGFLFDAHSADRRAACSQVTASTADGSRSITVNALSFGVYDLTFDTGRYEVTVTQRDASGDVVTDTTTYLGALEGCVAVVNEEYGEVFMYDVEEISDPSEVVSDWGSDFTGSKPPYSWPAFRIYWKDMESS</sequence>
<keyword evidence="1" id="KW-0472">Membrane</keyword>
<keyword evidence="1" id="KW-1133">Transmembrane helix</keyword>
<keyword evidence="3" id="KW-1185">Reference proteome</keyword>
<evidence type="ECO:0008006" key="4">
    <source>
        <dbReference type="Google" id="ProtNLM"/>
    </source>
</evidence>
<dbReference type="EMBL" id="MWWQ01000007">
    <property type="protein sequence ID" value="OZG51682.1"/>
    <property type="molecule type" value="Genomic_DNA"/>
</dbReference>
<dbReference type="Proteomes" id="UP000216454">
    <property type="component" value="Unassembled WGS sequence"/>
</dbReference>